<comment type="caution">
    <text evidence="2">The sequence shown here is derived from an EMBL/GenBank/DDBJ whole genome shotgun (WGS) entry which is preliminary data.</text>
</comment>
<proteinExistence type="predicted"/>
<dbReference type="Gene3D" id="2.60.120.560">
    <property type="entry name" value="Exo-inulinase, domain 1"/>
    <property type="match status" value="1"/>
</dbReference>
<name>A0A5C5XCY1_9PLAN</name>
<feature type="signal peptide" evidence="1">
    <location>
        <begin position="1"/>
        <end position="24"/>
    </location>
</feature>
<gene>
    <name evidence="2" type="ORF">Pan54_09650</name>
</gene>
<evidence type="ECO:0008006" key="4">
    <source>
        <dbReference type="Google" id="ProtNLM"/>
    </source>
</evidence>
<keyword evidence="3" id="KW-1185">Reference proteome</keyword>
<dbReference type="AlphaFoldDB" id="A0A5C5XCY1"/>
<evidence type="ECO:0000256" key="1">
    <source>
        <dbReference type="SAM" id="SignalP"/>
    </source>
</evidence>
<organism evidence="2 3">
    <name type="scientific">Rubinisphaera italica</name>
    <dbReference type="NCBI Taxonomy" id="2527969"/>
    <lineage>
        <taxon>Bacteria</taxon>
        <taxon>Pseudomonadati</taxon>
        <taxon>Planctomycetota</taxon>
        <taxon>Planctomycetia</taxon>
        <taxon>Planctomycetales</taxon>
        <taxon>Planctomycetaceae</taxon>
        <taxon>Rubinisphaera</taxon>
    </lineage>
</organism>
<sequence length="204" mass="22853" precursor="true">MTRVSLFLFFIVLQGSMLSAFVEAGESSTFDAEKRPEKWAVNYGHWEPQDGVLVCRQMKVDNHPAASRWQIPMTDGTVTCRYQFDGATFFHIGFDPARGTLDKKGHLYSLVITPDSASIKKHKDKADPNSKDQTMSTMKFDKPMSGWHTISLKTQGSTVTVNLDNQQQLTASDPTFAVQKPAIVFRVGGEDLLLDDVQIEIDKH</sequence>
<keyword evidence="1" id="KW-0732">Signal</keyword>
<evidence type="ECO:0000313" key="3">
    <source>
        <dbReference type="Proteomes" id="UP000316095"/>
    </source>
</evidence>
<evidence type="ECO:0000313" key="2">
    <source>
        <dbReference type="EMBL" id="TWT60251.1"/>
    </source>
</evidence>
<protein>
    <recommendedName>
        <fullName evidence="4">3-keto-disaccharide hydrolase domain-containing protein</fullName>
    </recommendedName>
</protein>
<dbReference type="RefSeq" id="WP_146502400.1">
    <property type="nucleotide sequence ID" value="NZ_SJPG01000001.1"/>
</dbReference>
<feature type="chain" id="PRO_5023121120" description="3-keto-disaccharide hydrolase domain-containing protein" evidence="1">
    <location>
        <begin position="25"/>
        <end position="204"/>
    </location>
</feature>
<dbReference type="EMBL" id="SJPG01000001">
    <property type="protein sequence ID" value="TWT60251.1"/>
    <property type="molecule type" value="Genomic_DNA"/>
</dbReference>
<dbReference type="Proteomes" id="UP000316095">
    <property type="component" value="Unassembled WGS sequence"/>
</dbReference>
<reference evidence="2 3" key="1">
    <citation type="submission" date="2019-02" db="EMBL/GenBank/DDBJ databases">
        <title>Deep-cultivation of Planctomycetes and their phenomic and genomic characterization uncovers novel biology.</title>
        <authorList>
            <person name="Wiegand S."/>
            <person name="Jogler M."/>
            <person name="Boedeker C."/>
            <person name="Pinto D."/>
            <person name="Vollmers J."/>
            <person name="Rivas-Marin E."/>
            <person name="Kohn T."/>
            <person name="Peeters S.H."/>
            <person name="Heuer A."/>
            <person name="Rast P."/>
            <person name="Oberbeckmann S."/>
            <person name="Bunk B."/>
            <person name="Jeske O."/>
            <person name="Meyerdierks A."/>
            <person name="Storesund J.E."/>
            <person name="Kallscheuer N."/>
            <person name="Luecker S."/>
            <person name="Lage O.M."/>
            <person name="Pohl T."/>
            <person name="Merkel B.J."/>
            <person name="Hornburger P."/>
            <person name="Mueller R.-W."/>
            <person name="Bruemmer F."/>
            <person name="Labrenz M."/>
            <person name="Spormann A.M."/>
            <person name="Op Den Camp H."/>
            <person name="Overmann J."/>
            <person name="Amann R."/>
            <person name="Jetten M.S.M."/>
            <person name="Mascher T."/>
            <person name="Medema M.H."/>
            <person name="Devos D.P."/>
            <person name="Kaster A.-K."/>
            <person name="Ovreas L."/>
            <person name="Rohde M."/>
            <person name="Galperin M.Y."/>
            <person name="Jogler C."/>
        </authorList>
    </citation>
    <scope>NUCLEOTIDE SEQUENCE [LARGE SCALE GENOMIC DNA]</scope>
    <source>
        <strain evidence="2 3">Pan54</strain>
    </source>
</reference>
<accession>A0A5C5XCY1</accession>
<dbReference type="OrthoDB" id="256709at2"/>